<name>A0ABU1XE91_9NOCA</name>
<evidence type="ECO:0000256" key="3">
    <source>
        <dbReference type="ARBA" id="ARBA00022989"/>
    </source>
</evidence>
<feature type="compositionally biased region" description="Basic residues" evidence="5">
    <location>
        <begin position="479"/>
        <end position="490"/>
    </location>
</feature>
<evidence type="ECO:0000313" key="9">
    <source>
        <dbReference type="Proteomes" id="UP001251217"/>
    </source>
</evidence>
<evidence type="ECO:0000256" key="1">
    <source>
        <dbReference type="ARBA" id="ARBA00004651"/>
    </source>
</evidence>
<feature type="transmembrane region" description="Helical" evidence="6">
    <location>
        <begin position="348"/>
        <end position="368"/>
    </location>
</feature>
<dbReference type="EMBL" id="JAVDWW010000003">
    <property type="protein sequence ID" value="MDR7168327.1"/>
    <property type="molecule type" value="Genomic_DNA"/>
</dbReference>
<proteinExistence type="predicted"/>
<keyword evidence="4 6" id="KW-0472">Membrane</keyword>
<comment type="caution">
    <text evidence="8">The sequence shown here is derived from an EMBL/GenBank/DDBJ whole genome shotgun (WGS) entry which is preliminary data.</text>
</comment>
<sequence length="500" mass="51936">MTRTLPGVATAPTDSPTGLRSALLLAVLLLGQFMAVLDGSIVNVAVPTIRDSLHADGSALQLVVSGYVISYAVLLVTGARLGDRLGQRRTFLLGSALFTVSSLACGLAWNPISLIVFRFIQGAGAAALVPQVVTLLQHNFTGSARIRALSLFAAVASGATIVGQIAGGLIVDCDFAGTGWRGVFLVNVPIGTLLLASTLCVVPAIAPTRPRRLDPAGLATLTPAVLLLVLPLVLGHEQHWPAWTWYAFLSAAACFACFAWVERRAHRGGGEPLFALRVLRAPGMAPAGVTLLLVMAMFSGWMFVTAIYLQTTLGYSALHAGLVFLPCGAVFALTSMTWSRLPQRWQGFLVPAGLVVAGTAIGALGRLLGDGRRIGAAEVVLLGFLGAGFALAYGPSMTRPLAKVPPELAADASGLLVTCSQLGMVTGVATFGSVFLAVFGTTVATAAHAVALIAAVEAVCAVVIAGPAVFARSSYRRTPRGPFGRARRPSRIRDSAEHRG</sequence>
<feature type="transmembrane region" description="Helical" evidence="6">
    <location>
        <begin position="148"/>
        <end position="171"/>
    </location>
</feature>
<feature type="transmembrane region" description="Helical" evidence="6">
    <location>
        <begin position="58"/>
        <end position="79"/>
    </location>
</feature>
<feature type="transmembrane region" description="Helical" evidence="6">
    <location>
        <begin position="415"/>
        <end position="440"/>
    </location>
</feature>
<feature type="transmembrane region" description="Helical" evidence="6">
    <location>
        <begin position="315"/>
        <end position="336"/>
    </location>
</feature>
<feature type="transmembrane region" description="Helical" evidence="6">
    <location>
        <begin position="21"/>
        <end position="46"/>
    </location>
</feature>
<evidence type="ECO:0000256" key="2">
    <source>
        <dbReference type="ARBA" id="ARBA00022692"/>
    </source>
</evidence>
<dbReference type="CDD" id="cd17321">
    <property type="entry name" value="MFS_MMR_MDR_like"/>
    <property type="match status" value="1"/>
</dbReference>
<keyword evidence="2 6" id="KW-0812">Transmembrane</keyword>
<protein>
    <submittedName>
        <fullName evidence="8">MFS family permease</fullName>
    </submittedName>
</protein>
<feature type="transmembrane region" description="Helical" evidence="6">
    <location>
        <begin position="282"/>
        <end position="309"/>
    </location>
</feature>
<evidence type="ECO:0000256" key="4">
    <source>
        <dbReference type="ARBA" id="ARBA00023136"/>
    </source>
</evidence>
<gene>
    <name evidence="8" type="ORF">J2W56_002058</name>
</gene>
<feature type="region of interest" description="Disordered" evidence="5">
    <location>
        <begin position="479"/>
        <end position="500"/>
    </location>
</feature>
<dbReference type="Proteomes" id="UP001251217">
    <property type="component" value="Unassembled WGS sequence"/>
</dbReference>
<feature type="transmembrane region" description="Helical" evidence="6">
    <location>
        <begin position="446"/>
        <end position="470"/>
    </location>
</feature>
<evidence type="ECO:0000256" key="6">
    <source>
        <dbReference type="SAM" id="Phobius"/>
    </source>
</evidence>
<dbReference type="InterPro" id="IPR020846">
    <property type="entry name" value="MFS_dom"/>
</dbReference>
<evidence type="ECO:0000313" key="8">
    <source>
        <dbReference type="EMBL" id="MDR7168327.1"/>
    </source>
</evidence>
<organism evidence="8 9">
    <name type="scientific">Nocardia kruczakiae</name>
    <dbReference type="NCBI Taxonomy" id="261477"/>
    <lineage>
        <taxon>Bacteria</taxon>
        <taxon>Bacillati</taxon>
        <taxon>Actinomycetota</taxon>
        <taxon>Actinomycetes</taxon>
        <taxon>Mycobacteriales</taxon>
        <taxon>Nocardiaceae</taxon>
        <taxon>Nocardia</taxon>
    </lineage>
</organism>
<feature type="domain" description="Major facilitator superfamily (MFS) profile" evidence="7">
    <location>
        <begin position="24"/>
        <end position="469"/>
    </location>
</feature>
<feature type="transmembrane region" description="Helical" evidence="6">
    <location>
        <begin position="218"/>
        <end position="236"/>
    </location>
</feature>
<dbReference type="PRINTS" id="PR01036">
    <property type="entry name" value="TCRTETB"/>
</dbReference>
<feature type="transmembrane region" description="Helical" evidence="6">
    <location>
        <begin position="242"/>
        <end position="261"/>
    </location>
</feature>
<feature type="transmembrane region" description="Helical" evidence="6">
    <location>
        <begin position="183"/>
        <end position="206"/>
    </location>
</feature>
<feature type="compositionally biased region" description="Basic and acidic residues" evidence="5">
    <location>
        <begin position="491"/>
        <end position="500"/>
    </location>
</feature>
<dbReference type="Gene3D" id="1.20.1720.10">
    <property type="entry name" value="Multidrug resistance protein D"/>
    <property type="match status" value="1"/>
</dbReference>
<feature type="transmembrane region" description="Helical" evidence="6">
    <location>
        <begin position="374"/>
        <end position="394"/>
    </location>
</feature>
<dbReference type="InterPro" id="IPR036259">
    <property type="entry name" value="MFS_trans_sf"/>
</dbReference>
<keyword evidence="3 6" id="KW-1133">Transmembrane helix</keyword>
<feature type="transmembrane region" description="Helical" evidence="6">
    <location>
        <begin position="91"/>
        <end position="109"/>
    </location>
</feature>
<dbReference type="RefSeq" id="WP_310400132.1">
    <property type="nucleotide sequence ID" value="NZ_JAVDWW010000003.1"/>
</dbReference>
<dbReference type="PANTHER" id="PTHR42718">
    <property type="entry name" value="MAJOR FACILITATOR SUPERFAMILY MULTIDRUG TRANSPORTER MFSC"/>
    <property type="match status" value="1"/>
</dbReference>
<keyword evidence="9" id="KW-1185">Reference proteome</keyword>
<dbReference type="PROSITE" id="PS50850">
    <property type="entry name" value="MFS"/>
    <property type="match status" value="1"/>
</dbReference>
<dbReference type="PANTHER" id="PTHR42718:SF39">
    <property type="entry name" value="ACTINORHODIN TRANSPORTER-RELATED"/>
    <property type="match status" value="1"/>
</dbReference>
<comment type="subcellular location">
    <subcellularLocation>
        <location evidence="1">Cell membrane</location>
        <topology evidence="1">Multi-pass membrane protein</topology>
    </subcellularLocation>
</comment>
<dbReference type="Gene3D" id="1.20.1250.20">
    <property type="entry name" value="MFS general substrate transporter like domains"/>
    <property type="match status" value="1"/>
</dbReference>
<reference evidence="8 9" key="1">
    <citation type="submission" date="2023-07" db="EMBL/GenBank/DDBJ databases">
        <title>Sorghum-associated microbial communities from plants grown in Nebraska, USA.</title>
        <authorList>
            <person name="Schachtman D."/>
        </authorList>
    </citation>
    <scope>NUCLEOTIDE SEQUENCE [LARGE SCALE GENOMIC DNA]</scope>
    <source>
        <strain evidence="8 9">4272</strain>
    </source>
</reference>
<evidence type="ECO:0000259" key="7">
    <source>
        <dbReference type="PROSITE" id="PS50850"/>
    </source>
</evidence>
<dbReference type="SUPFAM" id="SSF103473">
    <property type="entry name" value="MFS general substrate transporter"/>
    <property type="match status" value="1"/>
</dbReference>
<accession>A0ABU1XE91</accession>
<dbReference type="Pfam" id="PF07690">
    <property type="entry name" value="MFS_1"/>
    <property type="match status" value="1"/>
</dbReference>
<feature type="transmembrane region" description="Helical" evidence="6">
    <location>
        <begin position="115"/>
        <end position="136"/>
    </location>
</feature>
<dbReference type="InterPro" id="IPR011701">
    <property type="entry name" value="MFS"/>
</dbReference>
<evidence type="ECO:0000256" key="5">
    <source>
        <dbReference type="SAM" id="MobiDB-lite"/>
    </source>
</evidence>